<evidence type="ECO:0000256" key="1">
    <source>
        <dbReference type="ARBA" id="ARBA00002912"/>
    </source>
</evidence>
<dbReference type="GO" id="GO:0051082">
    <property type="term" value="F:unfolded protein binding"/>
    <property type="evidence" value="ECO:0007669"/>
    <property type="project" value="InterPro"/>
</dbReference>
<evidence type="ECO:0000256" key="6">
    <source>
        <dbReference type="ARBA" id="ARBA00023186"/>
    </source>
</evidence>
<dbReference type="KEGG" id="ero:EROM_030120"/>
<dbReference type="SUPFAM" id="SSF48592">
    <property type="entry name" value="GroEL equatorial domain-like"/>
    <property type="match status" value="1"/>
</dbReference>
<dbReference type="SUPFAM" id="SSF54849">
    <property type="entry name" value="GroEL-intermediate domain like"/>
    <property type="match status" value="1"/>
</dbReference>
<dbReference type="GO" id="GO:0016887">
    <property type="term" value="F:ATP hydrolysis activity"/>
    <property type="evidence" value="ECO:0007669"/>
    <property type="project" value="InterPro"/>
</dbReference>
<dbReference type="EMBL" id="CP003520">
    <property type="protein sequence ID" value="AFN82631.1"/>
    <property type="molecule type" value="Genomic_DNA"/>
</dbReference>
<dbReference type="PROSITE" id="PS00995">
    <property type="entry name" value="TCP1_3"/>
    <property type="match status" value="1"/>
</dbReference>
<proteinExistence type="inferred from homology"/>
<dbReference type="InterPro" id="IPR027413">
    <property type="entry name" value="GROEL-like_equatorial_sf"/>
</dbReference>
<dbReference type="Pfam" id="PF00118">
    <property type="entry name" value="Cpn60_TCP1"/>
    <property type="match status" value="1"/>
</dbReference>
<dbReference type="InterPro" id="IPR017998">
    <property type="entry name" value="Chaperone_TCP-1"/>
</dbReference>
<accession>I6ZSS6</accession>
<keyword evidence="8" id="KW-0472">Membrane</keyword>
<keyword evidence="4 7" id="KW-0547">Nucleotide-binding</keyword>
<evidence type="ECO:0000256" key="5">
    <source>
        <dbReference type="ARBA" id="ARBA00022840"/>
    </source>
</evidence>
<reference evidence="9 10" key="1">
    <citation type="journal article" date="2012" name="Proc. Natl. Acad. Sci. U.S.A.">
        <title>Gain and loss of multiple functionally related, horizontally transferred genes in the reduced genomes of two microsporidian parasites.</title>
        <authorList>
            <person name="Pombert J.-F."/>
            <person name="Selman M."/>
            <person name="Burki F."/>
            <person name="Bardell F.T."/>
            <person name="Farinelli L."/>
            <person name="Solter L.F."/>
            <person name="Whitman D.W."/>
            <person name="Weiss L.M."/>
            <person name="Corradi N."/>
            <person name="Keeling P.J."/>
        </authorList>
    </citation>
    <scope>NUCLEOTIDE SEQUENCE [LARGE SCALE GENOMIC DNA]</scope>
    <source>
        <strain evidence="9 10">SJ-2008</strain>
    </source>
</reference>
<dbReference type="VEuPathDB" id="MicrosporidiaDB:EROM_030120"/>
<keyword evidence="8" id="KW-0812">Transmembrane</keyword>
<sequence>MTSLRFLNDPTMTKSVFSTFSSAFFKLDSFVTLTLTLLGIFLVPRECMKLLSSLVIATPIFSLKCFCISLFNILTALSAFFVQGRREHILLRFTVISTVWFSSILDHIRVNFLSGNISLFKKCCEGQHRPYVMGLWYIHWIRTYFCLHSKMYNFMKNLPYMNKEISTADILSGGESYSGISAVEKNAKAMMKVYNSIKTSFGPLGLDKMCVDSAGEVSITNDGATILQNMVVDDPAAKILVDLATQQDHEVGDGTTSVVLIAASLIEKGARLIASGVHPSVVVSGYKMAFNECVQFIKKSMSKNALNLGPKALKNVVKTSISSKVINSENEPFCGIVIDALKCIESIRENKKNVYPIEDINILKHPGGSIKESFLYQGYALNCSLASSFMKKQIKKPKILCIDFGLQKYKNPLTVNIVVDDPNKLEDIRKKELEITKKQVKAIIDSGADVVLTTRGIDDMCTKILAEAGIAGIRRCKKEDLVVIAKATGTSLINSISDLNGGDSITTLGSADKFEVVLIGEEECIFINGLKRKMASIILRGANSQLLDEMQRSVHDAICVLKRTLESNHVVPGGGSVECALSLMLEKFAFTVNSKEHVAIHRYAESLLSIPKILATNAGLDSNEIVASLMSSQSKEASSSSSQRFLGIDVMTGKIQDNFEFGIIEPSMNKMKSLKAATEAAISILRINEVIILPPDQSKN</sequence>
<dbReference type="RefSeq" id="XP_009264128.1">
    <property type="nucleotide sequence ID" value="XM_009265853.1"/>
</dbReference>
<name>I6ZSS6_ENCRO</name>
<gene>
    <name evidence="9" type="ordered locus">EROM_030120</name>
</gene>
<dbReference type="GO" id="GO:0005524">
    <property type="term" value="F:ATP binding"/>
    <property type="evidence" value="ECO:0007669"/>
    <property type="project" value="UniProtKB-KW"/>
</dbReference>
<evidence type="ECO:0000256" key="8">
    <source>
        <dbReference type="SAM" id="Phobius"/>
    </source>
</evidence>
<dbReference type="GO" id="GO:0005832">
    <property type="term" value="C:chaperonin-containing T-complex"/>
    <property type="evidence" value="ECO:0007669"/>
    <property type="project" value="UniProtKB-ARBA"/>
</dbReference>
<dbReference type="InterPro" id="IPR027409">
    <property type="entry name" value="GroEL-like_apical_dom_sf"/>
</dbReference>
<comment type="subunit">
    <text evidence="3">Component of the T-complex protein 1 (TCP1) complex.</text>
</comment>
<organism evidence="9 10">
    <name type="scientific">Encephalitozoon romaleae (strain SJ-2008)</name>
    <name type="common">Microsporidian parasite</name>
    <dbReference type="NCBI Taxonomy" id="1178016"/>
    <lineage>
        <taxon>Eukaryota</taxon>
        <taxon>Fungi</taxon>
        <taxon>Fungi incertae sedis</taxon>
        <taxon>Microsporidia</taxon>
        <taxon>Unikaryonidae</taxon>
        <taxon>Encephalitozoon</taxon>
    </lineage>
</organism>
<dbReference type="Proteomes" id="UP000010094">
    <property type="component" value="Chromosome III"/>
</dbReference>
<evidence type="ECO:0000256" key="7">
    <source>
        <dbReference type="RuleBase" id="RU004187"/>
    </source>
</evidence>
<comment type="similarity">
    <text evidence="2 7">Belongs to the TCP-1 chaperonin family.</text>
</comment>
<dbReference type="Gene3D" id="1.10.560.10">
    <property type="entry name" value="GroEL-like equatorial domain"/>
    <property type="match status" value="1"/>
</dbReference>
<dbReference type="OrthoDB" id="10248520at2759"/>
<dbReference type="NCBIfam" id="NF041083">
    <property type="entry name" value="thermosome_beta"/>
    <property type="match status" value="1"/>
</dbReference>
<dbReference type="Gene3D" id="3.50.7.10">
    <property type="entry name" value="GroEL"/>
    <property type="match status" value="1"/>
</dbReference>
<dbReference type="InterPro" id="IPR002194">
    <property type="entry name" value="Chaperonin_TCP-1_CS"/>
</dbReference>
<evidence type="ECO:0000256" key="4">
    <source>
        <dbReference type="ARBA" id="ARBA00022741"/>
    </source>
</evidence>
<evidence type="ECO:0000256" key="3">
    <source>
        <dbReference type="ARBA" id="ARBA00011381"/>
    </source>
</evidence>
<dbReference type="InterPro" id="IPR053374">
    <property type="entry name" value="TCP-1_chaperonin"/>
</dbReference>
<evidence type="ECO:0000256" key="2">
    <source>
        <dbReference type="ARBA" id="ARBA00008020"/>
    </source>
</evidence>
<dbReference type="PANTHER" id="PTHR11353">
    <property type="entry name" value="CHAPERONIN"/>
    <property type="match status" value="1"/>
</dbReference>
<feature type="transmembrane region" description="Helical" evidence="8">
    <location>
        <begin position="54"/>
        <end position="82"/>
    </location>
</feature>
<dbReference type="SUPFAM" id="SSF52029">
    <property type="entry name" value="GroEL apical domain-like"/>
    <property type="match status" value="1"/>
</dbReference>
<dbReference type="AlphaFoldDB" id="I6ZSS6"/>
<dbReference type="InterPro" id="IPR027410">
    <property type="entry name" value="TCP-1-like_intermed_sf"/>
</dbReference>
<evidence type="ECO:0000313" key="9">
    <source>
        <dbReference type="EMBL" id="AFN82631.1"/>
    </source>
</evidence>
<dbReference type="Gene3D" id="3.30.260.10">
    <property type="entry name" value="TCP-1-like chaperonin intermediate domain"/>
    <property type="match status" value="1"/>
</dbReference>
<feature type="transmembrane region" description="Helical" evidence="8">
    <location>
        <begin position="20"/>
        <end position="42"/>
    </location>
</feature>
<evidence type="ECO:0000313" key="10">
    <source>
        <dbReference type="Proteomes" id="UP000010094"/>
    </source>
</evidence>
<dbReference type="GO" id="GO:0140662">
    <property type="term" value="F:ATP-dependent protein folding chaperone"/>
    <property type="evidence" value="ECO:0007669"/>
    <property type="project" value="InterPro"/>
</dbReference>
<keyword evidence="5 7" id="KW-0067">ATP-binding</keyword>
<comment type="function">
    <text evidence="1">Molecular chaperone; assists the folding of proteins upon ATP hydrolysis.</text>
</comment>
<dbReference type="InterPro" id="IPR002423">
    <property type="entry name" value="Cpn60/GroEL/TCP-1"/>
</dbReference>
<dbReference type="PRINTS" id="PR00304">
    <property type="entry name" value="TCOMPLEXTCP1"/>
</dbReference>
<keyword evidence="6 7" id="KW-0143">Chaperone</keyword>
<dbReference type="GeneID" id="20520919"/>
<protein>
    <submittedName>
        <fullName evidence="9">T complex protein 1 subunit alpha</fullName>
    </submittedName>
</protein>
<dbReference type="HOGENOM" id="CLU_008891_5_1_1"/>
<keyword evidence="10" id="KW-1185">Reference proteome</keyword>
<keyword evidence="8" id="KW-1133">Transmembrane helix</keyword>